<feature type="region of interest" description="Disordered" evidence="6">
    <location>
        <begin position="212"/>
        <end position="256"/>
    </location>
</feature>
<dbReference type="CDD" id="cd09272">
    <property type="entry name" value="RNase_HI_RT_Ty1"/>
    <property type="match status" value="1"/>
</dbReference>
<dbReference type="SMART" id="SM00343">
    <property type="entry name" value="ZnF_C2HC"/>
    <property type="match status" value="1"/>
</dbReference>
<keyword evidence="1" id="KW-0645">Protease</keyword>
<dbReference type="Pfam" id="PF00098">
    <property type="entry name" value="zf-CCHC"/>
    <property type="match status" value="1"/>
</dbReference>
<evidence type="ECO:0000256" key="4">
    <source>
        <dbReference type="ARBA" id="ARBA00022801"/>
    </source>
</evidence>
<feature type="region of interest" description="Disordered" evidence="6">
    <location>
        <begin position="687"/>
        <end position="714"/>
    </location>
</feature>
<dbReference type="EMBL" id="OIVN01003353">
    <property type="protein sequence ID" value="SPD10662.1"/>
    <property type="molecule type" value="Genomic_DNA"/>
</dbReference>
<dbReference type="InterPro" id="IPR025724">
    <property type="entry name" value="GAG-pre-integrase_dom"/>
</dbReference>
<dbReference type="Pfam" id="PF13976">
    <property type="entry name" value="gag_pre-integrs"/>
    <property type="match status" value="1"/>
</dbReference>
<evidence type="ECO:0000259" key="7">
    <source>
        <dbReference type="PROSITE" id="PS50158"/>
    </source>
</evidence>
<dbReference type="Pfam" id="PF22936">
    <property type="entry name" value="Pol_BBD"/>
    <property type="match status" value="1"/>
</dbReference>
<evidence type="ECO:0008006" key="10">
    <source>
        <dbReference type="Google" id="ProtNLM"/>
    </source>
</evidence>
<name>A0A2N9HEP7_FAGSY</name>
<sequence>MAAKNVVADLTRGDKLTGNNYDIWHRKIQYLLNEQELLETLSSKMTKLEDGNTAQHRRNLKAYQSWFKKDRSTRFTMLRSMHDDLIGEYETFQNAKDMWDQVKFDFGGTSTTRLRSLVLKFEEYRKDPKYTMTEHLRMMSGMIRDLKAAGNVLTDEQQVQAVIRSLPDSWISMKQIMTHNENIKNFADISRHVELEAERQEATKSAALIAHGGQRKPNGFKHKDKGKAARQGGPSTNAPKVNKGANQHKRKRGAKKNISKMKCYNCNKLGHFARDCTEPKKVSLSLDLSSIYVCYPSSIFVCSHVFVAKSISDWIIDTGATRHVARDRAGFVDYRKIPAGTHVVYMGNGSYEEALGVDSYQLHLRTGRTLLLHDVLYVPGVLYNLLSVFTLLQLGYDFHLSWNSLDILLDDVIFGHGSSTWHARLGHIGKDRMTRLAREGLLGPLAKVDLPICEPCLAGKACRKPFGKAVRATQPLELIHSDICGPMNVKARHGASYFLTFIDDYTRYGYVQLIAHRYEALDCFKRFVAEDLCEENGIRKQLTISNTPQQNGVAERRNRTLLDMVRSMMAQANLPISFWGDALLTAAYILNRVPSHTAHKYGKLGPRARKHIFIRYSDSSKGYVMYGEHPNGGMTEIESRDIDFIETDFPSIGDANKDLDLYELEEDEGTLPSSSEGGGLVPRPVIAEDSGSDLQPSGSITLDQDSQARRVSNRGHIPRRHFEIEGNVLLCNAKHVDEPASFSEALHSPDRDEWMTAMQEEMSSMDKNNVWELVDLPPGRKTIGNKWVLKVKRKADGSIDRYKARLVAKGYTQREGIDYEDTFSPMVRFASIRLILSIVAKQDLELFQMDVKTAFLNGELDEEIYMAQPAGFEVQGHERKVCRLKRSIYGLKQSSKQWYLRFHDSITSFGFEMIEEDHCVYLKRSKRSILILSLYVDDSLLAGNDKDSIVTNKKWLSSTFEMKDMGEANFVLGVKITRDCSKKFLSLSQGTYIKKILERFHMHNSKPIDTPMEKGCTLSLDQCPKNDEEKNQMSKMPYASAIGSLIYAMLCTRPDICFAVGMVSRYQSNPGPAHWRAVKRILRYLRGTSDHALCYHGGDLRLTSYSDADWANDKDERKSTSGYAFILGGGAVSWCSVTAHAEDVVLLYSDSTSALAYAKDPKYHGKAKHFEFRYHYIRDMVSQGEVILQHISTGSMVADPLTKPIARDLFFSHTKSMGLRRI</sequence>
<evidence type="ECO:0000259" key="8">
    <source>
        <dbReference type="PROSITE" id="PS50994"/>
    </source>
</evidence>
<dbReference type="Gene3D" id="3.30.420.10">
    <property type="entry name" value="Ribonuclease H-like superfamily/Ribonuclease H"/>
    <property type="match status" value="2"/>
</dbReference>
<dbReference type="AlphaFoldDB" id="A0A2N9HEP7"/>
<dbReference type="GO" id="GO:0004190">
    <property type="term" value="F:aspartic-type endopeptidase activity"/>
    <property type="evidence" value="ECO:0007669"/>
    <property type="project" value="UniProtKB-KW"/>
</dbReference>
<evidence type="ECO:0000256" key="5">
    <source>
        <dbReference type="PROSITE-ProRule" id="PRU00047"/>
    </source>
</evidence>
<dbReference type="Gene3D" id="4.10.60.10">
    <property type="entry name" value="Zinc finger, CCHC-type"/>
    <property type="match status" value="1"/>
</dbReference>
<dbReference type="GO" id="GO:0015074">
    <property type="term" value="P:DNA integration"/>
    <property type="evidence" value="ECO:0007669"/>
    <property type="project" value="InterPro"/>
</dbReference>
<feature type="compositionally biased region" description="Polar residues" evidence="6">
    <location>
        <begin position="692"/>
        <end position="705"/>
    </location>
</feature>
<dbReference type="InterPro" id="IPR043502">
    <property type="entry name" value="DNA/RNA_pol_sf"/>
</dbReference>
<evidence type="ECO:0000256" key="1">
    <source>
        <dbReference type="ARBA" id="ARBA00022670"/>
    </source>
</evidence>
<dbReference type="SUPFAM" id="SSF57756">
    <property type="entry name" value="Retrovirus zinc finger-like domains"/>
    <property type="match status" value="1"/>
</dbReference>
<dbReference type="InterPro" id="IPR036875">
    <property type="entry name" value="Znf_CCHC_sf"/>
</dbReference>
<dbReference type="Pfam" id="PF14223">
    <property type="entry name" value="Retrotran_gag_2"/>
    <property type="match status" value="1"/>
</dbReference>
<protein>
    <recommendedName>
        <fullName evidence="10">Integrase catalytic domain-containing protein</fullName>
    </recommendedName>
</protein>
<proteinExistence type="predicted"/>
<dbReference type="PROSITE" id="PS50158">
    <property type="entry name" value="ZF_CCHC"/>
    <property type="match status" value="1"/>
</dbReference>
<keyword evidence="5" id="KW-0862">Zinc</keyword>
<keyword evidence="3" id="KW-0064">Aspartyl protease</keyword>
<dbReference type="InterPro" id="IPR036397">
    <property type="entry name" value="RNaseH_sf"/>
</dbReference>
<dbReference type="InterPro" id="IPR001878">
    <property type="entry name" value="Znf_CCHC"/>
</dbReference>
<dbReference type="PANTHER" id="PTHR42648:SF27">
    <property type="entry name" value="RNA-DIRECTED DNA POLYMERASE"/>
    <property type="match status" value="1"/>
</dbReference>
<accession>A0A2N9HEP7</accession>
<dbReference type="GO" id="GO:0006508">
    <property type="term" value="P:proteolysis"/>
    <property type="evidence" value="ECO:0007669"/>
    <property type="project" value="UniProtKB-KW"/>
</dbReference>
<gene>
    <name evidence="9" type="ORF">FSB_LOCUS38544</name>
</gene>
<dbReference type="InterPro" id="IPR013103">
    <property type="entry name" value="RVT_2"/>
</dbReference>
<feature type="domain" description="CCHC-type" evidence="7">
    <location>
        <begin position="262"/>
        <end position="278"/>
    </location>
</feature>
<dbReference type="GO" id="GO:0003676">
    <property type="term" value="F:nucleic acid binding"/>
    <property type="evidence" value="ECO:0007669"/>
    <property type="project" value="InterPro"/>
</dbReference>
<dbReference type="Pfam" id="PF25597">
    <property type="entry name" value="SH3_retrovirus"/>
    <property type="match status" value="1"/>
</dbReference>
<feature type="compositionally biased region" description="Basic residues" evidence="6">
    <location>
        <begin position="246"/>
        <end position="256"/>
    </location>
</feature>
<evidence type="ECO:0000313" key="9">
    <source>
        <dbReference type="EMBL" id="SPD10662.1"/>
    </source>
</evidence>
<evidence type="ECO:0000256" key="3">
    <source>
        <dbReference type="ARBA" id="ARBA00022750"/>
    </source>
</evidence>
<dbReference type="SUPFAM" id="SSF53098">
    <property type="entry name" value="Ribonuclease H-like"/>
    <property type="match status" value="1"/>
</dbReference>
<dbReference type="PANTHER" id="PTHR42648">
    <property type="entry name" value="TRANSPOSASE, PUTATIVE-RELATED"/>
    <property type="match status" value="1"/>
</dbReference>
<dbReference type="InterPro" id="IPR057670">
    <property type="entry name" value="SH3_retrovirus"/>
</dbReference>
<dbReference type="SUPFAM" id="SSF56672">
    <property type="entry name" value="DNA/RNA polymerases"/>
    <property type="match status" value="1"/>
</dbReference>
<dbReference type="InterPro" id="IPR012337">
    <property type="entry name" value="RNaseH-like_sf"/>
</dbReference>
<dbReference type="Pfam" id="PF07727">
    <property type="entry name" value="RVT_2"/>
    <property type="match status" value="1"/>
</dbReference>
<dbReference type="PROSITE" id="PS50994">
    <property type="entry name" value="INTEGRASE"/>
    <property type="match status" value="1"/>
</dbReference>
<dbReference type="InterPro" id="IPR001584">
    <property type="entry name" value="Integrase_cat-core"/>
</dbReference>
<evidence type="ECO:0000256" key="6">
    <source>
        <dbReference type="SAM" id="MobiDB-lite"/>
    </source>
</evidence>
<organism evidence="9">
    <name type="scientific">Fagus sylvatica</name>
    <name type="common">Beechnut</name>
    <dbReference type="NCBI Taxonomy" id="28930"/>
    <lineage>
        <taxon>Eukaryota</taxon>
        <taxon>Viridiplantae</taxon>
        <taxon>Streptophyta</taxon>
        <taxon>Embryophyta</taxon>
        <taxon>Tracheophyta</taxon>
        <taxon>Spermatophyta</taxon>
        <taxon>Magnoliopsida</taxon>
        <taxon>eudicotyledons</taxon>
        <taxon>Gunneridae</taxon>
        <taxon>Pentapetalae</taxon>
        <taxon>rosids</taxon>
        <taxon>fabids</taxon>
        <taxon>Fagales</taxon>
        <taxon>Fagaceae</taxon>
        <taxon>Fagus</taxon>
    </lineage>
</organism>
<dbReference type="GO" id="GO:0008270">
    <property type="term" value="F:zinc ion binding"/>
    <property type="evidence" value="ECO:0007669"/>
    <property type="project" value="UniProtKB-KW"/>
</dbReference>
<keyword evidence="2" id="KW-0479">Metal-binding</keyword>
<keyword evidence="5" id="KW-0863">Zinc-finger</keyword>
<reference evidence="9" key="1">
    <citation type="submission" date="2018-02" db="EMBL/GenBank/DDBJ databases">
        <authorList>
            <person name="Cohen D.B."/>
            <person name="Kent A.D."/>
        </authorList>
    </citation>
    <scope>NUCLEOTIDE SEQUENCE</scope>
</reference>
<evidence type="ECO:0000256" key="2">
    <source>
        <dbReference type="ARBA" id="ARBA00022723"/>
    </source>
</evidence>
<dbReference type="InterPro" id="IPR039537">
    <property type="entry name" value="Retrotran_Ty1/copia-like"/>
</dbReference>
<feature type="domain" description="Integrase catalytic" evidence="8">
    <location>
        <begin position="530"/>
        <end position="614"/>
    </location>
</feature>
<keyword evidence="4" id="KW-0378">Hydrolase</keyword>
<dbReference type="InterPro" id="IPR054722">
    <property type="entry name" value="PolX-like_BBD"/>
</dbReference>